<evidence type="ECO:0000313" key="1">
    <source>
        <dbReference type="EMBL" id="AYV78955.1"/>
    </source>
</evidence>
<reference evidence="1" key="1">
    <citation type="submission" date="2018-10" db="EMBL/GenBank/DDBJ databases">
        <title>Hidden diversity of soil giant viruses.</title>
        <authorList>
            <person name="Schulz F."/>
            <person name="Alteio L."/>
            <person name="Goudeau D."/>
            <person name="Ryan E.M."/>
            <person name="Malmstrom R.R."/>
            <person name="Blanchard J."/>
            <person name="Woyke T."/>
        </authorList>
    </citation>
    <scope>NUCLEOTIDE SEQUENCE</scope>
    <source>
        <strain evidence="1">EDV1</strain>
    </source>
</reference>
<organism evidence="1">
    <name type="scientific">Edafosvirus sp</name>
    <dbReference type="NCBI Taxonomy" id="2487765"/>
    <lineage>
        <taxon>Viruses</taxon>
        <taxon>Varidnaviria</taxon>
        <taxon>Bamfordvirae</taxon>
        <taxon>Nucleocytoviricota</taxon>
        <taxon>Megaviricetes</taxon>
        <taxon>Imitervirales</taxon>
        <taxon>Mimiviridae</taxon>
        <taxon>Klosneuvirinae</taxon>
    </lineage>
</organism>
<dbReference type="InterPro" id="IPR036770">
    <property type="entry name" value="Ankyrin_rpt-contain_sf"/>
</dbReference>
<dbReference type="EMBL" id="MK072124">
    <property type="protein sequence ID" value="AYV78955.1"/>
    <property type="molecule type" value="Genomic_DNA"/>
</dbReference>
<sequence>NTPLHYCISENNFESIVLLTSSRIVKNIINYNLYNIDGKIPLILALEIAPYNLTDFLDLLLNGSNINIQDDNGYTCLHYICAKNLWKEYSNILKKKKLNILVKNKLGERPVDLVDKNDHDTFINLVIDSYIYTLRNTGEIWKKEWENMCKNELFIEKMDETTKINISKETNINLKEMTKGEEDVCRQIIRIKLLKLINELVENNCNERSYPIKKEAICIKIHEGKRLDICTFTGTTLDVLVGLIYLLKTHPDACSTLTKNFSANKDLCRFYKSIGIIMNTRCEFLNFEIVWIHQKLYLIENFSEHFKKCLSNNNKKFIIIPLGIEMRQGSHANYLIYDKTLNEIERFEPHGSNAPFGLNYNANLLDDILETKFQNIDTNIKYIKPKDYLPKIGLQLLDINESKKKQIGDPGGFCALWSIWYVDMRLTYSNIPRNKLIANMIKTIKYNNISFKNLIRNYSKEILEIRDNILVNANLNINDWLNDQYSDDQVNKVLEEITKQINQLI</sequence>
<dbReference type="SUPFAM" id="SSF48403">
    <property type="entry name" value="Ankyrin repeat"/>
    <property type="match status" value="1"/>
</dbReference>
<name>A0A3G4ZVN5_9VIRU</name>
<dbReference type="Gene3D" id="1.25.40.20">
    <property type="entry name" value="Ankyrin repeat-containing domain"/>
    <property type="match status" value="1"/>
</dbReference>
<accession>A0A3G4ZVN5</accession>
<feature type="non-terminal residue" evidence="1">
    <location>
        <position position="1"/>
    </location>
</feature>
<gene>
    <name evidence="1" type="ORF">Edafosvirus59_1</name>
</gene>
<proteinExistence type="predicted"/>
<protein>
    <submittedName>
        <fullName evidence="1">Ankyrin repeat protein</fullName>
    </submittedName>
</protein>